<dbReference type="Gene3D" id="3.30.420.10">
    <property type="entry name" value="Ribonuclease H-like superfamily/Ribonuclease H"/>
    <property type="match status" value="1"/>
</dbReference>
<dbReference type="InterPro" id="IPR043502">
    <property type="entry name" value="DNA/RNA_pol_sf"/>
</dbReference>
<feature type="region of interest" description="Disordered" evidence="2">
    <location>
        <begin position="559"/>
        <end position="580"/>
    </location>
</feature>
<evidence type="ECO:0000313" key="5">
    <source>
        <dbReference type="EMBL" id="SPC99525.1"/>
    </source>
</evidence>
<dbReference type="PROSITE" id="PS50878">
    <property type="entry name" value="RT_POL"/>
    <property type="match status" value="1"/>
</dbReference>
<evidence type="ECO:0000259" key="4">
    <source>
        <dbReference type="PROSITE" id="PS50878"/>
    </source>
</evidence>
<dbReference type="GO" id="GO:0004523">
    <property type="term" value="F:RNA-DNA hybrid ribonuclease activity"/>
    <property type="evidence" value="ECO:0007669"/>
    <property type="project" value="InterPro"/>
</dbReference>
<dbReference type="InterPro" id="IPR001878">
    <property type="entry name" value="Znf_CCHC"/>
</dbReference>
<dbReference type="CDD" id="cd01650">
    <property type="entry name" value="RT_nLTR_like"/>
    <property type="match status" value="1"/>
</dbReference>
<dbReference type="PANTHER" id="PTHR33116:SF86">
    <property type="entry name" value="REVERSE TRANSCRIPTASE DOMAIN-CONTAINING PROTEIN"/>
    <property type="match status" value="1"/>
</dbReference>
<dbReference type="InterPro" id="IPR025836">
    <property type="entry name" value="Zn_knuckle_CX2CX4HX4C"/>
</dbReference>
<evidence type="ECO:0000256" key="1">
    <source>
        <dbReference type="PROSITE-ProRule" id="PRU00047"/>
    </source>
</evidence>
<feature type="domain" description="Reverse transcriptase" evidence="4">
    <location>
        <begin position="993"/>
        <end position="1274"/>
    </location>
</feature>
<keyword evidence="1" id="KW-0863">Zinc-finger</keyword>
<dbReference type="Pfam" id="PF13966">
    <property type="entry name" value="zf-RVT"/>
    <property type="match status" value="1"/>
</dbReference>
<reference evidence="5" key="1">
    <citation type="submission" date="2018-02" db="EMBL/GenBank/DDBJ databases">
        <authorList>
            <person name="Cohen D.B."/>
            <person name="Kent A.D."/>
        </authorList>
    </citation>
    <scope>NUCLEOTIDE SEQUENCE</scope>
</reference>
<feature type="domain" description="CCHC-type" evidence="3">
    <location>
        <begin position="301"/>
        <end position="316"/>
    </location>
</feature>
<keyword evidence="1" id="KW-0479">Metal-binding</keyword>
<dbReference type="InterPro" id="IPR044730">
    <property type="entry name" value="RNase_H-like_dom_plant"/>
</dbReference>
<dbReference type="SUPFAM" id="SSF56672">
    <property type="entry name" value="DNA/RNA polymerases"/>
    <property type="match status" value="1"/>
</dbReference>
<dbReference type="PANTHER" id="PTHR33116">
    <property type="entry name" value="REVERSE TRANSCRIPTASE ZINC-BINDING DOMAIN-CONTAINING PROTEIN-RELATED-RELATED"/>
    <property type="match status" value="1"/>
</dbReference>
<protein>
    <recommendedName>
        <fullName evidence="6">Reverse transcriptase domain-containing protein</fullName>
    </recommendedName>
</protein>
<evidence type="ECO:0000256" key="2">
    <source>
        <dbReference type="SAM" id="MobiDB-lite"/>
    </source>
</evidence>
<evidence type="ECO:0000259" key="3">
    <source>
        <dbReference type="PROSITE" id="PS50158"/>
    </source>
</evidence>
<dbReference type="Pfam" id="PF00078">
    <property type="entry name" value="RVT_1"/>
    <property type="match status" value="1"/>
</dbReference>
<dbReference type="EMBL" id="OIVN01001985">
    <property type="protein sequence ID" value="SPC99525.1"/>
    <property type="molecule type" value="Genomic_DNA"/>
</dbReference>
<dbReference type="SUPFAM" id="SSF53098">
    <property type="entry name" value="Ribonuclease H-like"/>
    <property type="match status" value="1"/>
</dbReference>
<dbReference type="InterPro" id="IPR036397">
    <property type="entry name" value="RNaseH_sf"/>
</dbReference>
<dbReference type="InterPro" id="IPR026960">
    <property type="entry name" value="RVT-Znf"/>
</dbReference>
<organism evidence="5">
    <name type="scientific">Fagus sylvatica</name>
    <name type="common">Beechnut</name>
    <dbReference type="NCBI Taxonomy" id="28930"/>
    <lineage>
        <taxon>Eukaryota</taxon>
        <taxon>Viridiplantae</taxon>
        <taxon>Streptophyta</taxon>
        <taxon>Embryophyta</taxon>
        <taxon>Tracheophyta</taxon>
        <taxon>Spermatophyta</taxon>
        <taxon>Magnoliopsida</taxon>
        <taxon>eudicotyledons</taxon>
        <taxon>Gunneridae</taxon>
        <taxon>Pentapetalae</taxon>
        <taxon>rosids</taxon>
        <taxon>fabids</taxon>
        <taxon>Fagales</taxon>
        <taxon>Fagaceae</taxon>
        <taxon>Fagus</taxon>
    </lineage>
</organism>
<dbReference type="InterPro" id="IPR002156">
    <property type="entry name" value="RNaseH_domain"/>
</dbReference>
<dbReference type="GO" id="GO:0003676">
    <property type="term" value="F:nucleic acid binding"/>
    <property type="evidence" value="ECO:0007669"/>
    <property type="project" value="InterPro"/>
</dbReference>
<dbReference type="Pfam" id="PF14111">
    <property type="entry name" value="DUF4283"/>
    <property type="match status" value="1"/>
</dbReference>
<dbReference type="CDD" id="cd06222">
    <property type="entry name" value="RNase_H_like"/>
    <property type="match status" value="1"/>
</dbReference>
<feature type="region of interest" description="Disordered" evidence="2">
    <location>
        <begin position="519"/>
        <end position="543"/>
    </location>
</feature>
<dbReference type="GO" id="GO:0008270">
    <property type="term" value="F:zinc ion binding"/>
    <property type="evidence" value="ECO:0007669"/>
    <property type="project" value="UniProtKB-KW"/>
</dbReference>
<dbReference type="PROSITE" id="PS50158">
    <property type="entry name" value="ZF_CCHC"/>
    <property type="match status" value="1"/>
</dbReference>
<gene>
    <name evidence="5" type="ORF">FSB_LOCUS27407</name>
</gene>
<dbReference type="InterPro" id="IPR036691">
    <property type="entry name" value="Endo/exonu/phosph_ase_sf"/>
</dbReference>
<dbReference type="Gene3D" id="3.60.10.10">
    <property type="entry name" value="Endonuclease/exonuclease/phosphatase"/>
    <property type="match status" value="1"/>
</dbReference>
<sequence length="1839" mass="207290">MLSVPLWYRYPNLIPTIFVPFISTCDSSFTQIKPPLRHQYCAFIVIILARIHLTSQIHHSTLDNTCHVNYSVKSISKSASYPIQFSVLMAAEELPIPTIDDITRLTQNVSCADNRLALHMTSPNHEIPNLLLIGKILSRRNFHAPVLHEIVLRAWNPSRRISVRKVDRNTFVFSFEHETDRALAYNRRPWTIRGAHLVLKIWSPDLALTEIDFSSSTFWIQVHGLPPIWYNKENIKLIGDKAGSVVEVEFSDAPSGMWQRFARVRVNINVNKPLCPGIFLPRHERTDIWISLKYERLPEFCFRCGIMGHTEVHCESNRVVLTNEYGRKFPAFGDWLHCGNDKTPPGIYEKPSVVTVPTVVQDVPAIVQKTQLAKMAIQATENAVQCEDTPRTAGNDNLGHSRFDAGQTTGQVLSFARLLEQSLKDACHDNTASTSLSPAKMRVFGVSSECDLGSKISHQPTMSNEDTPCTDPREDHHLNLSILSQVRCSLESSLDQLRPHINNSTEPHDTENKANFLIASNHNPINPPTPAPENQAENPPKSINQTATPLILALQEDIGTQDLKRKDHPDSPTTTPKKPRYENICFESSCPQIERLQLPATEVEEDFRALRALVKAQSPQIVFLSETKAKDCRMKKIASSLGFSEHLPVAAHGKSGVEDNEKIGGRSGSSSASNYLRNLISDLDAVDLGFSGVKFTWCNKRWGKGCIKERLDRGIANSSWRTSYPRASVKHLGAVNSDHCPLLIDTHPSDVNAPRPFRFEAMWTRDPRCNCVISEAWKKEFNGNECFQLCKKQFHTTSALRKWNREVFGHCQSRISGISKQIELIQCESPSEENCAKEAKLQSDLNCWLSRNELMWRQKSRETWLKDGDRNSRYFHISAVVKRRHNSIDTIRGDDGIWIVNLSKIREFVVGNFKHLFTEEVTSCPVDLENLIHPCISESENAHLCLMPTHTEIKEAVFNMQSLKSPGPDGLPPLFYKKYWHIVGNAVIKAVQNFFTSGKLLKEMNSSFIVLIPKIKNPSAINHYRPISLCNTTYKIISKLLVDRLRGVLPSLISPAQSAFIPGRWIAENQLIVQEILHSFKIRKVQGGFVAMKLDLQKAYDRVNWNFLKTVLIRFGFSAKFIGWILECISSVSFSILVNGGMTKYFKPSRGLRQGDPLSPYLFIICQEVLSRLIDREFLSGNVKGVKMNVAGPAFTHVMYANDIMIFAKANCREVKILDECLDKYCSWSGQLINRSKSGLIFSKLVCCARRRELKSMLAMKKIQPNAKYLGSPLFNSSSRIKDFQFLQDKLESRLLGWRSKALSWAGRATLIKSVALALPSYTFSSSNVPVAVCEKMDAAVRRFWWNPSNDSGRFLAWKAWSDLCTPRANGGLGFRRAKHINDAFLSKLAWMVASGHDSPCMNALRSKYKVRHGWINSDPPKNASTTWRAIDKLKAVICKGACYLIGDGKSVDCWKDPWVPWIPGFHPTPKDALVPPNPMLVSALINPDHPSWNVNLLQEHFDAESVIAICRIHLPIQPSPDKLCWIADPKGVFSVKSVYKLNISHTWPCNPDPCWKALWKSKLHERLKTLIWRIGCNALPTNLNIFSRLSKGSPLCPLCGAEVESISHLFFKCEVTKIFWFGISWGIRADLLPVASEMDVVKLVVNPPVSPSTSLNPRTISIQSSVQFALILEAIWNYRNSIKLNVDAAILPTSARIAVIARDEGGLLIKAWAKSVVTSDPLIAEATAIHWAILLAKSESWSNILIESDSKVCIDALVADPKHVDWSISVICDNIKHLAREFSFCSFCWVSREINMVAHTLAKLVPSRLSPVLYFPNNLPPPLEEAWFRDFSCIAVVV</sequence>
<evidence type="ECO:0008006" key="6">
    <source>
        <dbReference type="Google" id="ProtNLM"/>
    </source>
</evidence>
<dbReference type="InterPro" id="IPR012337">
    <property type="entry name" value="RNaseH-like_sf"/>
</dbReference>
<dbReference type="InterPro" id="IPR000477">
    <property type="entry name" value="RT_dom"/>
</dbReference>
<dbReference type="Pfam" id="PF13456">
    <property type="entry name" value="RVT_3"/>
    <property type="match status" value="1"/>
</dbReference>
<dbReference type="Pfam" id="PF14392">
    <property type="entry name" value="zf-CCHC_4"/>
    <property type="match status" value="1"/>
</dbReference>
<dbReference type="InterPro" id="IPR025558">
    <property type="entry name" value="DUF4283"/>
</dbReference>
<proteinExistence type="predicted"/>
<dbReference type="SUPFAM" id="SSF56219">
    <property type="entry name" value="DNase I-like"/>
    <property type="match status" value="1"/>
</dbReference>
<keyword evidence="1" id="KW-0862">Zinc</keyword>
<accession>A0A2N9GIZ2</accession>
<name>A0A2N9GIZ2_FAGSY</name>